<evidence type="ECO:0000256" key="4">
    <source>
        <dbReference type="RuleBase" id="RU369029"/>
    </source>
</evidence>
<keyword evidence="3 4" id="KW-0539">Nucleus</keyword>
<dbReference type="InterPro" id="IPR032308">
    <property type="entry name" value="TDBD"/>
</dbReference>
<evidence type="ECO:0000256" key="1">
    <source>
        <dbReference type="ARBA" id="ARBA00004123"/>
    </source>
</evidence>
<comment type="caution">
    <text evidence="7">The sequence shown here is derived from an EMBL/GenBank/DDBJ whole genome shotgun (WGS) entry which is preliminary data.</text>
</comment>
<dbReference type="PANTHER" id="PTHR31413">
    <property type="entry name" value="AFP HOMOLOG 2"/>
    <property type="match status" value="1"/>
</dbReference>
<evidence type="ECO:0000256" key="3">
    <source>
        <dbReference type="ARBA" id="ARBA00023242"/>
    </source>
</evidence>
<comment type="similarity">
    <text evidence="2 4">Belongs to the Ninja family.</text>
</comment>
<feature type="domain" description="Tify" evidence="6">
    <location>
        <begin position="322"/>
        <end position="356"/>
    </location>
</feature>
<name>A0ABR0W6F3_REHGL</name>
<feature type="compositionally biased region" description="Basic and acidic residues" evidence="5">
    <location>
        <begin position="32"/>
        <end position="45"/>
    </location>
</feature>
<sequence>MEILKAPLEREKEDVFELSLELSIGGSYGKSDSTEKMGEGKKGDAFAENNNGVSRSDFSRGEKDDGCEFVDLQKKRKIQAFKSEHKLVLEAQQFQARVIDGENREKNGVSENPVRKKFHLGRKMKFAWELWGMLNGALERGYSADSDYQSMSHKVDRMLFTIHIDDLLKCLVLSDSGETHSSSFCMHQNQCASRSDKVELLEINNSNSQTEPDQCFGRVIPEQCKKMVSLSIPQLQSSTSKTIEKSKASSHSNRTNNVCSKTDDSSSPPSKQTSGLIKKPPKPPNHKTDGVSVQNMPRVSTTGNGPNGKTITGFLYKYTKTEVSIICVCHRRSFSPAEFVEHAGGVDILNPLRHITIVPSALR</sequence>
<organism evidence="7 8">
    <name type="scientific">Rehmannia glutinosa</name>
    <name type="common">Chinese foxglove</name>
    <dbReference type="NCBI Taxonomy" id="99300"/>
    <lineage>
        <taxon>Eukaryota</taxon>
        <taxon>Viridiplantae</taxon>
        <taxon>Streptophyta</taxon>
        <taxon>Embryophyta</taxon>
        <taxon>Tracheophyta</taxon>
        <taxon>Spermatophyta</taxon>
        <taxon>Magnoliopsida</taxon>
        <taxon>eudicotyledons</taxon>
        <taxon>Gunneridae</taxon>
        <taxon>Pentapetalae</taxon>
        <taxon>asterids</taxon>
        <taxon>lamiids</taxon>
        <taxon>Lamiales</taxon>
        <taxon>Orobanchaceae</taxon>
        <taxon>Rehmannieae</taxon>
        <taxon>Rehmannia</taxon>
    </lineage>
</organism>
<dbReference type="EMBL" id="JABTTQ020000050">
    <property type="protein sequence ID" value="KAK6141852.1"/>
    <property type="molecule type" value="Genomic_DNA"/>
</dbReference>
<accession>A0ABR0W6F3</accession>
<feature type="region of interest" description="Disordered" evidence="5">
    <location>
        <begin position="25"/>
        <end position="63"/>
    </location>
</feature>
<keyword evidence="8" id="KW-1185">Reference proteome</keyword>
<dbReference type="Proteomes" id="UP001318860">
    <property type="component" value="Unassembled WGS sequence"/>
</dbReference>
<comment type="subcellular location">
    <subcellularLocation>
        <location evidence="1 4">Nucleus</location>
    </subcellularLocation>
</comment>
<evidence type="ECO:0000256" key="2">
    <source>
        <dbReference type="ARBA" id="ARBA00006081"/>
    </source>
</evidence>
<dbReference type="PANTHER" id="PTHR31413:SF15">
    <property type="entry name" value="NINJA-FAMILY PROTEIN"/>
    <property type="match status" value="1"/>
</dbReference>
<dbReference type="InterPro" id="IPR031307">
    <property type="entry name" value="Ninja_fam"/>
</dbReference>
<feature type="compositionally biased region" description="Low complexity" evidence="5">
    <location>
        <begin position="265"/>
        <end position="274"/>
    </location>
</feature>
<proteinExistence type="inferred from homology"/>
<evidence type="ECO:0000313" key="8">
    <source>
        <dbReference type="Proteomes" id="UP001318860"/>
    </source>
</evidence>
<evidence type="ECO:0000259" key="6">
    <source>
        <dbReference type="Pfam" id="PF16135"/>
    </source>
</evidence>
<evidence type="ECO:0000256" key="5">
    <source>
        <dbReference type="SAM" id="MobiDB-lite"/>
    </source>
</evidence>
<feature type="region of interest" description="Disordered" evidence="5">
    <location>
        <begin position="235"/>
        <end position="306"/>
    </location>
</feature>
<dbReference type="Pfam" id="PF16135">
    <property type="entry name" value="TDBD"/>
    <property type="match status" value="1"/>
</dbReference>
<evidence type="ECO:0000313" key="7">
    <source>
        <dbReference type="EMBL" id="KAK6141852.1"/>
    </source>
</evidence>
<feature type="compositionally biased region" description="Polar residues" evidence="5">
    <location>
        <begin position="249"/>
        <end position="259"/>
    </location>
</feature>
<protein>
    <recommendedName>
        <fullName evidence="4">Ninja-family protein</fullName>
    </recommendedName>
    <alternativeName>
        <fullName evidence="4">ABI-binding protein</fullName>
    </alternativeName>
</protein>
<gene>
    <name evidence="7" type="ORF">DH2020_024411</name>
</gene>
<feature type="compositionally biased region" description="Polar residues" evidence="5">
    <location>
        <begin position="291"/>
        <end position="306"/>
    </location>
</feature>
<reference evidence="7 8" key="1">
    <citation type="journal article" date="2021" name="Comput. Struct. Biotechnol. J.">
        <title>De novo genome assembly of the potent medicinal plant Rehmannia glutinosa using nanopore technology.</title>
        <authorList>
            <person name="Ma L."/>
            <person name="Dong C."/>
            <person name="Song C."/>
            <person name="Wang X."/>
            <person name="Zheng X."/>
            <person name="Niu Y."/>
            <person name="Chen S."/>
            <person name="Feng W."/>
        </authorList>
    </citation>
    <scope>NUCLEOTIDE SEQUENCE [LARGE SCALE GENOMIC DNA]</scope>
    <source>
        <strain evidence="7">DH-2019</strain>
    </source>
</reference>
<comment type="function">
    <text evidence="4">Acts as a negative regulator of abscisic acid (ABA) response.</text>
</comment>